<dbReference type="Proteomes" id="UP000031563">
    <property type="component" value="Unassembled WGS sequence"/>
</dbReference>
<protein>
    <submittedName>
        <fullName evidence="1">Uncharacterized protein</fullName>
    </submittedName>
</protein>
<dbReference type="EMBL" id="JWIR02000067">
    <property type="protein sequence ID" value="KKB35909.1"/>
    <property type="molecule type" value="Genomic_DNA"/>
</dbReference>
<accession>A0A0F5HRB8</accession>
<gene>
    <name evidence="1" type="ORF">QY95_03273</name>
</gene>
<keyword evidence="2" id="KW-1185">Reference proteome</keyword>
<dbReference type="AlphaFoldDB" id="A0A0F5HJK3"/>
<reference evidence="1" key="1">
    <citation type="submission" date="2015-02" db="EMBL/GenBank/DDBJ databases">
        <title>Genome Assembly of Bacillaceae bacterium MTCC 8252.</title>
        <authorList>
            <person name="Verma A."/>
            <person name="Khatri I."/>
            <person name="Mual P."/>
            <person name="Subramanian S."/>
            <person name="Krishnamurthi S."/>
        </authorList>
    </citation>
    <scope>NUCLEOTIDE SEQUENCE [LARGE SCALE GENOMIC DNA]</scope>
    <source>
        <strain evidence="1">MTCC 8252</strain>
    </source>
</reference>
<name>A0A0F5HJK3_BACTR</name>
<sequence length="40" mass="4647">MKVVSEMLSHIAVIVSCSYSIYRSWKEAKDKRKEQENDSA</sequence>
<accession>A0A0F5HJK3</accession>
<evidence type="ECO:0000313" key="1">
    <source>
        <dbReference type="EMBL" id="KKB35909.1"/>
    </source>
</evidence>
<proteinExistence type="predicted"/>
<organism evidence="1 2">
    <name type="scientific">Bacillus thermotolerans</name>
    <name type="common">Quasibacillus thermotolerans</name>
    <dbReference type="NCBI Taxonomy" id="1221996"/>
    <lineage>
        <taxon>Bacteria</taxon>
        <taxon>Bacillati</taxon>
        <taxon>Bacillota</taxon>
        <taxon>Bacilli</taxon>
        <taxon>Bacillales</taxon>
        <taxon>Bacillaceae</taxon>
        <taxon>Bacillus</taxon>
    </lineage>
</organism>
<dbReference type="PROSITE" id="PS51257">
    <property type="entry name" value="PROKAR_LIPOPROTEIN"/>
    <property type="match status" value="1"/>
</dbReference>
<comment type="caution">
    <text evidence="1">The sequence shown here is derived from an EMBL/GenBank/DDBJ whole genome shotgun (WGS) entry which is preliminary data.</text>
</comment>
<evidence type="ECO:0000313" key="2">
    <source>
        <dbReference type="Proteomes" id="UP000031563"/>
    </source>
</evidence>